<dbReference type="Gene3D" id="3.30.60.30">
    <property type="match status" value="1"/>
</dbReference>
<evidence type="ECO:0000256" key="1">
    <source>
        <dbReference type="SAM" id="SignalP"/>
    </source>
</evidence>
<dbReference type="SUPFAM" id="SSF100895">
    <property type="entry name" value="Kazal-type serine protease inhibitors"/>
    <property type="match status" value="1"/>
</dbReference>
<dbReference type="Proteomes" id="UP001359886">
    <property type="component" value="Unassembled WGS sequence"/>
</dbReference>
<dbReference type="CDD" id="cd00104">
    <property type="entry name" value="KAZAL_FS"/>
    <property type="match status" value="1"/>
</dbReference>
<accession>A0AAW9RD29</accession>
<feature type="domain" description="Kazal-like" evidence="2">
    <location>
        <begin position="60"/>
        <end position="109"/>
    </location>
</feature>
<organism evidence="3 4">
    <name type="scientific">Elongatibacter sediminis</name>
    <dbReference type="NCBI Taxonomy" id="3119006"/>
    <lineage>
        <taxon>Bacteria</taxon>
        <taxon>Pseudomonadati</taxon>
        <taxon>Pseudomonadota</taxon>
        <taxon>Gammaproteobacteria</taxon>
        <taxon>Chromatiales</taxon>
        <taxon>Wenzhouxiangellaceae</taxon>
        <taxon>Elongatibacter</taxon>
    </lineage>
</organism>
<evidence type="ECO:0000259" key="2">
    <source>
        <dbReference type="PROSITE" id="PS51465"/>
    </source>
</evidence>
<keyword evidence="3" id="KW-0646">Protease inhibitor</keyword>
<dbReference type="RefSeq" id="WP_354695320.1">
    <property type="nucleotide sequence ID" value="NZ_JAZHOG010000006.1"/>
</dbReference>
<keyword evidence="1" id="KW-0732">Signal</keyword>
<dbReference type="InterPro" id="IPR036058">
    <property type="entry name" value="Kazal_dom_sf"/>
</dbReference>
<dbReference type="GO" id="GO:0004867">
    <property type="term" value="F:serine-type endopeptidase inhibitor activity"/>
    <property type="evidence" value="ECO:0007669"/>
    <property type="project" value="UniProtKB-KW"/>
</dbReference>
<sequence>MQRWIRLLPLAVPLFLAACVSATGNAPGPAVGENVCGPGEQVACAAGNFCESPPGQCGSDPSASQCIAQPQACTREYRPVCACDGKTYGNDCQRRSAGVSLRHEGACADAGTGGTGP</sequence>
<comment type="caution">
    <text evidence="3">The sequence shown here is derived from an EMBL/GenBank/DDBJ whole genome shotgun (WGS) entry which is preliminary data.</text>
</comment>
<evidence type="ECO:0000313" key="4">
    <source>
        <dbReference type="Proteomes" id="UP001359886"/>
    </source>
</evidence>
<evidence type="ECO:0000313" key="3">
    <source>
        <dbReference type="EMBL" id="MEJ8567997.1"/>
    </source>
</evidence>
<keyword evidence="3" id="KW-0722">Serine protease inhibitor</keyword>
<proteinExistence type="predicted"/>
<dbReference type="Pfam" id="PF00050">
    <property type="entry name" value="Kazal_1"/>
    <property type="match status" value="1"/>
</dbReference>
<dbReference type="EMBL" id="JAZHOG010000006">
    <property type="protein sequence ID" value="MEJ8567997.1"/>
    <property type="molecule type" value="Genomic_DNA"/>
</dbReference>
<protein>
    <submittedName>
        <fullName evidence="3">Kazal-type serine protease inhibitor family protein</fullName>
    </submittedName>
</protein>
<dbReference type="InterPro" id="IPR002350">
    <property type="entry name" value="Kazal_dom"/>
</dbReference>
<dbReference type="PROSITE" id="PS51257">
    <property type="entry name" value="PROKAR_LIPOPROTEIN"/>
    <property type="match status" value="1"/>
</dbReference>
<feature type="signal peptide" evidence="1">
    <location>
        <begin position="1"/>
        <end position="22"/>
    </location>
</feature>
<name>A0AAW9RD29_9GAMM</name>
<dbReference type="AlphaFoldDB" id="A0AAW9RD29"/>
<keyword evidence="4" id="KW-1185">Reference proteome</keyword>
<feature type="chain" id="PRO_5043903332" evidence="1">
    <location>
        <begin position="23"/>
        <end position="117"/>
    </location>
</feature>
<reference evidence="3 4" key="1">
    <citation type="submission" date="2024-02" db="EMBL/GenBank/DDBJ databases">
        <title>A novel Wenzhouxiangellaceae bacterium, isolated from coastal sediments.</title>
        <authorList>
            <person name="Du Z.-J."/>
            <person name="Ye Y.-Q."/>
            <person name="Zhang X.-Y."/>
        </authorList>
    </citation>
    <scope>NUCLEOTIDE SEQUENCE [LARGE SCALE GENOMIC DNA]</scope>
    <source>
        <strain evidence="3 4">CH-27</strain>
    </source>
</reference>
<dbReference type="PROSITE" id="PS51465">
    <property type="entry name" value="KAZAL_2"/>
    <property type="match status" value="1"/>
</dbReference>
<dbReference type="SMART" id="SM00280">
    <property type="entry name" value="KAZAL"/>
    <property type="match status" value="1"/>
</dbReference>
<gene>
    <name evidence="3" type="ORF">V3330_10205</name>
</gene>